<organism evidence="3 4">
    <name type="scientific">Eucalyptus globulus</name>
    <name type="common">Tasmanian blue gum</name>
    <dbReference type="NCBI Taxonomy" id="34317"/>
    <lineage>
        <taxon>Eukaryota</taxon>
        <taxon>Viridiplantae</taxon>
        <taxon>Streptophyta</taxon>
        <taxon>Embryophyta</taxon>
        <taxon>Tracheophyta</taxon>
        <taxon>Spermatophyta</taxon>
        <taxon>Magnoliopsida</taxon>
        <taxon>eudicotyledons</taxon>
        <taxon>Gunneridae</taxon>
        <taxon>Pentapetalae</taxon>
        <taxon>rosids</taxon>
        <taxon>malvids</taxon>
        <taxon>Myrtales</taxon>
        <taxon>Myrtaceae</taxon>
        <taxon>Myrtoideae</taxon>
        <taxon>Eucalypteae</taxon>
        <taxon>Eucalyptus</taxon>
    </lineage>
</organism>
<evidence type="ECO:0000256" key="2">
    <source>
        <dbReference type="SAM" id="SignalP"/>
    </source>
</evidence>
<feature type="region of interest" description="Disordered" evidence="1">
    <location>
        <begin position="37"/>
        <end position="105"/>
    </location>
</feature>
<evidence type="ECO:0000256" key="1">
    <source>
        <dbReference type="SAM" id="MobiDB-lite"/>
    </source>
</evidence>
<name>A0ABD3LJZ3_EUCGL</name>
<dbReference type="EMBL" id="JBJKBG010000002">
    <property type="protein sequence ID" value="KAL3752101.1"/>
    <property type="molecule type" value="Genomic_DNA"/>
</dbReference>
<feature type="compositionally biased region" description="Polar residues" evidence="1">
    <location>
        <begin position="37"/>
        <end position="52"/>
    </location>
</feature>
<proteinExistence type="predicted"/>
<reference evidence="3 4" key="1">
    <citation type="submission" date="2024-11" db="EMBL/GenBank/DDBJ databases">
        <title>Chromosome-level genome assembly of Eucalyptus globulus Labill. provides insights into its genome evolution.</title>
        <authorList>
            <person name="Li X."/>
        </authorList>
    </citation>
    <scope>NUCLEOTIDE SEQUENCE [LARGE SCALE GENOMIC DNA]</scope>
    <source>
        <strain evidence="3">CL2024</strain>
        <tissue evidence="3">Fresh tender leaves</tissue>
    </source>
</reference>
<feature type="signal peptide" evidence="2">
    <location>
        <begin position="1"/>
        <end position="36"/>
    </location>
</feature>
<dbReference type="Proteomes" id="UP001634007">
    <property type="component" value="Unassembled WGS sequence"/>
</dbReference>
<comment type="caution">
    <text evidence="3">The sequence shown here is derived from an EMBL/GenBank/DDBJ whole genome shotgun (WGS) entry which is preliminary data.</text>
</comment>
<protein>
    <submittedName>
        <fullName evidence="3">Uncharacterized protein</fullName>
    </submittedName>
</protein>
<keyword evidence="2" id="KW-0732">Signal</keyword>
<gene>
    <name evidence="3" type="ORF">ACJRO7_012856</name>
</gene>
<dbReference type="AlphaFoldDB" id="A0ABD3LJZ3"/>
<keyword evidence="4" id="KW-1185">Reference proteome</keyword>
<evidence type="ECO:0000313" key="4">
    <source>
        <dbReference type="Proteomes" id="UP001634007"/>
    </source>
</evidence>
<feature type="chain" id="PRO_5044832796" evidence="2">
    <location>
        <begin position="37"/>
        <end position="105"/>
    </location>
</feature>
<sequence>MQTMVVGRTCLAVSPRLSISILILVLLLLLFHPSASHGTSWRTGESTDTAPHSSEIAGGNGNTKMARDPVGGGGYPSALVDVEGSARQVPTGPDPLHHRRKPVSP</sequence>
<evidence type="ECO:0000313" key="3">
    <source>
        <dbReference type="EMBL" id="KAL3752101.1"/>
    </source>
</evidence>
<accession>A0ABD3LJZ3</accession>